<comment type="caution">
    <text evidence="2">The sequence shown here is derived from an EMBL/GenBank/DDBJ whole genome shotgun (WGS) entry which is preliminary data.</text>
</comment>
<protein>
    <submittedName>
        <fullName evidence="2">Arrestin (Or S-antigen) domain protein</fullName>
    </submittedName>
</protein>
<evidence type="ECO:0000313" key="3">
    <source>
        <dbReference type="Proteomes" id="UP000030151"/>
    </source>
</evidence>
<sequence>MKLQLRLESKHDAPSYRPGDTVRGTLLIWGCPRRNVSKVTVTMRGRETARVSAEANGSCPNQLKYTSRHLEAKQVTGSAAEPHEHTYHCPFEFELPTSLPCACAGTCALPPSIHADTPKARVCISYSIAARVQRRVFHRITRTTTARREIQLTSSPCITALPASAIASLPAEKLRRDSGIGIEDSTLALPSGSLPRYSPSLRMEVILPQAPVLTRGRGTPVRLVMHTPAEMLRGSGLYVRSVSMQLRMCVSVRMRNTWHHIIQSRRGCVIGGVVPIRAERFELELGDWGSFIVVHPDCKPSFASCLLNVTYSLEVAGGISKGVDGQIQRIFLYYPSCLGFRQGELVGRFRAVGIVTPRFADQQKGRENTGTGEQGCTWRQAARSKVKGVALQDKTQKCLVCAILRHDLDVMQILESTSVRVFVIRKPSAFTHSASILTEPEDRAVGETSLAR</sequence>
<dbReference type="InterPro" id="IPR050357">
    <property type="entry name" value="Arrestin_domain-protein"/>
</dbReference>
<dbReference type="AlphaFoldDB" id="A0A014QWG3"/>
<evidence type="ECO:0000313" key="2">
    <source>
        <dbReference type="EMBL" id="EXU98553.1"/>
    </source>
</evidence>
<dbReference type="InterPro" id="IPR014752">
    <property type="entry name" value="Arrestin-like_C"/>
</dbReference>
<dbReference type="HOGENOM" id="CLU_048919_0_0_1"/>
<dbReference type="Gene3D" id="2.60.40.640">
    <property type="match status" value="1"/>
</dbReference>
<dbReference type="PANTHER" id="PTHR11188">
    <property type="entry name" value="ARRESTIN DOMAIN CONTAINING PROTEIN"/>
    <property type="match status" value="1"/>
</dbReference>
<accession>A0A014QWG3</accession>
<dbReference type="EMBL" id="JELW01000025">
    <property type="protein sequence ID" value="EXU98553.1"/>
    <property type="molecule type" value="Genomic_DNA"/>
</dbReference>
<organism evidence="2 3">
    <name type="scientific">Metarhizium robertsii</name>
    <dbReference type="NCBI Taxonomy" id="568076"/>
    <lineage>
        <taxon>Eukaryota</taxon>
        <taxon>Fungi</taxon>
        <taxon>Dikarya</taxon>
        <taxon>Ascomycota</taxon>
        <taxon>Pezizomycotina</taxon>
        <taxon>Sordariomycetes</taxon>
        <taxon>Hypocreomycetidae</taxon>
        <taxon>Hypocreales</taxon>
        <taxon>Clavicipitaceae</taxon>
        <taxon>Metarhizium</taxon>
    </lineage>
</organism>
<evidence type="ECO:0000256" key="1">
    <source>
        <dbReference type="ARBA" id="ARBA00005298"/>
    </source>
</evidence>
<comment type="similarity">
    <text evidence="1">Belongs to the arrestin family.</text>
</comment>
<proteinExistence type="inferred from homology"/>
<dbReference type="GO" id="GO:0005737">
    <property type="term" value="C:cytoplasm"/>
    <property type="evidence" value="ECO:0007669"/>
    <property type="project" value="TreeGrafter"/>
</dbReference>
<gene>
    <name evidence="2" type="ORF">X797_008267</name>
</gene>
<dbReference type="Proteomes" id="UP000030151">
    <property type="component" value="Unassembled WGS sequence"/>
</dbReference>
<dbReference type="OrthoDB" id="5206208at2759"/>
<dbReference type="PANTHER" id="PTHR11188:SF17">
    <property type="entry name" value="FI21816P1"/>
    <property type="match status" value="1"/>
</dbReference>
<name>A0A014QWG3_9HYPO</name>
<reference evidence="2 3" key="1">
    <citation type="submission" date="2014-02" db="EMBL/GenBank/DDBJ databases">
        <title>The genome sequence of the entomopathogenic fungus Metarhizium robertsii ARSEF 2575.</title>
        <authorList>
            <person name="Giuliano Garisto Donzelli B."/>
            <person name="Roe B.A."/>
            <person name="Macmil S.L."/>
            <person name="Krasnoff S.B."/>
            <person name="Gibson D.M."/>
        </authorList>
    </citation>
    <scope>NUCLEOTIDE SEQUENCE [LARGE SCALE GENOMIC DNA]</scope>
    <source>
        <strain evidence="2 3">ARSEF 2575</strain>
    </source>
</reference>
<dbReference type="GO" id="GO:0015031">
    <property type="term" value="P:protein transport"/>
    <property type="evidence" value="ECO:0007669"/>
    <property type="project" value="TreeGrafter"/>
</dbReference>